<evidence type="ECO:0000313" key="2">
    <source>
        <dbReference type="EMBL" id="SCZ23856.1"/>
    </source>
</evidence>
<keyword evidence="3" id="KW-1185">Reference proteome</keyword>
<reference evidence="2 3" key="1">
    <citation type="submission" date="2016-10" db="EMBL/GenBank/DDBJ databases">
        <authorList>
            <person name="de Groot N.N."/>
        </authorList>
    </citation>
    <scope>NUCLEOTIDE SEQUENCE [LARGE SCALE GENOMIC DNA]</scope>
    <source>
        <strain evidence="2 3">DSM 2698</strain>
    </source>
</reference>
<dbReference type="RefSeq" id="WP_092809393.1">
    <property type="nucleotide sequence ID" value="NZ_FMVW01000001.1"/>
</dbReference>
<feature type="domain" description="F5/8 type C" evidence="1">
    <location>
        <begin position="40"/>
        <end position="158"/>
    </location>
</feature>
<dbReference type="EMBL" id="FMVW01000001">
    <property type="protein sequence ID" value="SCZ23856.1"/>
    <property type="molecule type" value="Genomic_DNA"/>
</dbReference>
<dbReference type="STRING" id="1120955.SAMN03080610_00615"/>
<dbReference type="Proteomes" id="UP000199347">
    <property type="component" value="Unassembled WGS sequence"/>
</dbReference>
<sequence>MALNGAALTLLGGRRGPTVPAYKYYRIRCLSFSANYWWRVREFELYPESGLAGTKLIGTASASSQKSTSEIPARAVDGNLETYWGARTSRAANVDQWFQITLPKAAIVLSARFSVYSGPGHHANLIAWEGSEDGINWIVLDEQPGTSTNRAWVNFERR</sequence>
<organism evidence="2 3">
    <name type="scientific">Afifella marina DSM 2698</name>
    <dbReference type="NCBI Taxonomy" id="1120955"/>
    <lineage>
        <taxon>Bacteria</taxon>
        <taxon>Pseudomonadati</taxon>
        <taxon>Pseudomonadota</taxon>
        <taxon>Alphaproteobacteria</taxon>
        <taxon>Hyphomicrobiales</taxon>
        <taxon>Afifellaceae</taxon>
        <taxon>Afifella</taxon>
    </lineage>
</organism>
<protein>
    <submittedName>
        <fullName evidence="2">F5/8 type C domain-containing protein</fullName>
    </submittedName>
</protein>
<dbReference type="Gene3D" id="2.60.120.260">
    <property type="entry name" value="Galactose-binding domain-like"/>
    <property type="match status" value="1"/>
</dbReference>
<gene>
    <name evidence="2" type="ORF">SAMN03080610_00615</name>
</gene>
<proteinExistence type="predicted"/>
<dbReference type="PROSITE" id="PS50022">
    <property type="entry name" value="FA58C_3"/>
    <property type="match status" value="1"/>
</dbReference>
<dbReference type="SUPFAM" id="SSF49785">
    <property type="entry name" value="Galactose-binding domain-like"/>
    <property type="match status" value="1"/>
</dbReference>
<dbReference type="AlphaFoldDB" id="A0A1G5MFD6"/>
<evidence type="ECO:0000259" key="1">
    <source>
        <dbReference type="PROSITE" id="PS50022"/>
    </source>
</evidence>
<dbReference type="OrthoDB" id="175534at2"/>
<dbReference type="InterPro" id="IPR008979">
    <property type="entry name" value="Galactose-bd-like_sf"/>
</dbReference>
<dbReference type="Pfam" id="PF00754">
    <property type="entry name" value="F5_F8_type_C"/>
    <property type="match status" value="1"/>
</dbReference>
<evidence type="ECO:0000313" key="3">
    <source>
        <dbReference type="Proteomes" id="UP000199347"/>
    </source>
</evidence>
<accession>A0A1G5MFD6</accession>
<dbReference type="InterPro" id="IPR000421">
    <property type="entry name" value="FA58C"/>
</dbReference>
<name>A0A1G5MFD6_AFIMA</name>